<comment type="caution">
    <text evidence="2">The sequence shown here is derived from an EMBL/GenBank/DDBJ whole genome shotgun (WGS) entry which is preliminary data.</text>
</comment>
<evidence type="ECO:0000256" key="1">
    <source>
        <dbReference type="SAM" id="MobiDB-lite"/>
    </source>
</evidence>
<dbReference type="EMBL" id="PYDT01000001">
    <property type="protein sequence ID" value="THU73834.1"/>
    <property type="molecule type" value="Genomic_DNA"/>
</dbReference>
<feature type="compositionally biased region" description="Basic and acidic residues" evidence="1">
    <location>
        <begin position="142"/>
        <end position="170"/>
    </location>
</feature>
<reference evidence="2 3" key="1">
    <citation type="journal article" date="2019" name="Nat. Plants">
        <title>Genome sequencing of Musa balbisiana reveals subgenome evolution and function divergence in polyploid bananas.</title>
        <authorList>
            <person name="Yao X."/>
        </authorList>
    </citation>
    <scope>NUCLEOTIDE SEQUENCE [LARGE SCALE GENOMIC DNA]</scope>
    <source>
        <strain evidence="3">cv. DH-PKW</strain>
        <tissue evidence="2">Leaves</tissue>
    </source>
</reference>
<evidence type="ECO:0000313" key="2">
    <source>
        <dbReference type="EMBL" id="THU73834.1"/>
    </source>
</evidence>
<organism evidence="2 3">
    <name type="scientific">Musa balbisiana</name>
    <name type="common">Banana</name>
    <dbReference type="NCBI Taxonomy" id="52838"/>
    <lineage>
        <taxon>Eukaryota</taxon>
        <taxon>Viridiplantae</taxon>
        <taxon>Streptophyta</taxon>
        <taxon>Embryophyta</taxon>
        <taxon>Tracheophyta</taxon>
        <taxon>Spermatophyta</taxon>
        <taxon>Magnoliopsida</taxon>
        <taxon>Liliopsida</taxon>
        <taxon>Zingiberales</taxon>
        <taxon>Musaceae</taxon>
        <taxon>Musa</taxon>
    </lineage>
</organism>
<accession>A0A4S8KEZ7</accession>
<sequence>MKTKRQGKIPIFELSDDEDLNGLFINCENGSNESENESVLDLLWNVICIVGIGEHNDGGCDEQQLRCKYGSAGDNESRKRSRDSLDDLHRHLDVALVRHLLHRVKLRHQGVPVGASPKEPPPPKRKKKKKTLGSEAPLQGGEGEREGGNKEEEGSQSLEKRELRGDAEGRDGEVELVEEAEGLVNGVDDLGQVLLRLLGRVGGGADGRGGGRVGGGAGGGGGPGGGEAAVTGGGGRILRGGIHRVESRRDREGNYRESPALL</sequence>
<feature type="region of interest" description="Disordered" evidence="1">
    <location>
        <begin position="204"/>
        <end position="262"/>
    </location>
</feature>
<protein>
    <submittedName>
        <fullName evidence="2">Uncharacterized protein</fullName>
    </submittedName>
</protein>
<evidence type="ECO:0000313" key="3">
    <source>
        <dbReference type="Proteomes" id="UP000317650"/>
    </source>
</evidence>
<feature type="region of interest" description="Disordered" evidence="1">
    <location>
        <begin position="107"/>
        <end position="170"/>
    </location>
</feature>
<feature type="compositionally biased region" description="Basic and acidic residues" evidence="1">
    <location>
        <begin position="243"/>
        <end position="255"/>
    </location>
</feature>
<dbReference type="AlphaFoldDB" id="A0A4S8KEZ7"/>
<proteinExistence type="predicted"/>
<feature type="compositionally biased region" description="Gly residues" evidence="1">
    <location>
        <begin position="204"/>
        <end position="238"/>
    </location>
</feature>
<keyword evidence="3" id="KW-1185">Reference proteome</keyword>
<gene>
    <name evidence="2" type="ORF">C4D60_Mb04t27020</name>
</gene>
<name>A0A4S8KEZ7_MUSBA</name>
<dbReference type="Proteomes" id="UP000317650">
    <property type="component" value="Chromosome 4"/>
</dbReference>